<dbReference type="Proteomes" id="UP000053555">
    <property type="component" value="Unassembled WGS sequence"/>
</dbReference>
<feature type="transmembrane region" description="Helical" evidence="1">
    <location>
        <begin position="99"/>
        <end position="125"/>
    </location>
</feature>
<feature type="transmembrane region" description="Helical" evidence="1">
    <location>
        <begin position="39"/>
        <end position="58"/>
    </location>
</feature>
<protein>
    <recommendedName>
        <fullName evidence="5">Transmembrane protein</fullName>
    </recommendedName>
</protein>
<organism evidence="2">
    <name type="scientific">Glycine soja</name>
    <name type="common">Wild soybean</name>
    <dbReference type="NCBI Taxonomy" id="3848"/>
    <lineage>
        <taxon>Eukaryota</taxon>
        <taxon>Viridiplantae</taxon>
        <taxon>Streptophyta</taxon>
        <taxon>Embryophyta</taxon>
        <taxon>Tracheophyta</taxon>
        <taxon>Spermatophyta</taxon>
        <taxon>Magnoliopsida</taxon>
        <taxon>eudicotyledons</taxon>
        <taxon>Gunneridae</taxon>
        <taxon>Pentapetalae</taxon>
        <taxon>rosids</taxon>
        <taxon>fabids</taxon>
        <taxon>Fabales</taxon>
        <taxon>Fabaceae</taxon>
        <taxon>Papilionoideae</taxon>
        <taxon>50 kb inversion clade</taxon>
        <taxon>NPAAA clade</taxon>
        <taxon>indigoferoid/millettioid clade</taxon>
        <taxon>Phaseoleae</taxon>
        <taxon>Glycine</taxon>
        <taxon>Glycine subgen. Soja</taxon>
    </lineage>
</organism>
<dbReference type="EMBL" id="KN657651">
    <property type="protein sequence ID" value="KHN21703.1"/>
    <property type="molecule type" value="Genomic_DNA"/>
</dbReference>
<evidence type="ECO:0000313" key="4">
    <source>
        <dbReference type="Proteomes" id="UP000289340"/>
    </source>
</evidence>
<keyword evidence="1" id="KW-0472">Membrane</keyword>
<accession>A0A0B2QP87</accession>
<feature type="transmembrane region" description="Helical" evidence="1">
    <location>
        <begin position="183"/>
        <end position="206"/>
    </location>
</feature>
<gene>
    <name evidence="3" type="ORF">D0Y65_035635</name>
    <name evidence="2" type="ORF">glysoja_048089</name>
</gene>
<evidence type="ECO:0000256" key="1">
    <source>
        <dbReference type="SAM" id="Phobius"/>
    </source>
</evidence>
<sequence>MDREQEEMQSLGLFGFLYEEASKITLSWRKILTQITLKLIIPLSFIFLIHIEVSNLFFSKIRSHTKEMHGTNPNPNLPQYVKLSDKISSELITVSTFQIAYFTFLLIISLLSTSSVAYTIASIYTPEDVTFKKVMNVVPMVWKRFMLAFLFALAFFFLYNFGSMIVICLWANTFGIMSGGGAIFDFIGVIYFIGLAHFTVVVQLTIMTDLHDSWETLAMEKNYKLIKEKVVFLIFTIFAQMVNLVSIMVSSSGKMPILKERRASSVNKTAILLSFLLVTCLFLFGFLLHAVIYFVCKSYYHENVDMPALPDNLEVYGGEYVQLEVNDVQQEQDFII</sequence>
<feature type="transmembrane region" description="Helical" evidence="1">
    <location>
        <begin position="230"/>
        <end position="249"/>
    </location>
</feature>
<dbReference type="Gramene" id="XM_028340850.1">
    <property type="protein sequence ID" value="XP_028196651.1"/>
    <property type="gene ID" value="LOC114381584"/>
</dbReference>
<evidence type="ECO:0008006" key="5">
    <source>
        <dbReference type="Google" id="ProtNLM"/>
    </source>
</evidence>
<dbReference type="EMBL" id="QZWG01000013">
    <property type="protein sequence ID" value="RZB70769.1"/>
    <property type="molecule type" value="Genomic_DNA"/>
</dbReference>
<reference evidence="2" key="1">
    <citation type="submission" date="2014-07" db="EMBL/GenBank/DDBJ databases">
        <title>Identification of a novel salt tolerance gene in wild soybean by whole-genome sequencing.</title>
        <authorList>
            <person name="Lam H.-M."/>
            <person name="Qi X."/>
            <person name="Li M.-W."/>
            <person name="Liu X."/>
            <person name="Xie M."/>
            <person name="Ni M."/>
            <person name="Xu X."/>
        </authorList>
    </citation>
    <scope>NUCLEOTIDE SEQUENCE [LARGE SCALE GENOMIC DNA]</scope>
    <source>
        <tissue evidence="2">Root</tissue>
    </source>
</reference>
<name>A0A0B2QP87_GLYSO</name>
<evidence type="ECO:0000313" key="3">
    <source>
        <dbReference type="EMBL" id="RZB70769.1"/>
    </source>
</evidence>
<dbReference type="PANTHER" id="PTHR33133">
    <property type="entry name" value="OS08G0107100 PROTEIN-RELATED"/>
    <property type="match status" value="1"/>
</dbReference>
<evidence type="ECO:0000313" key="2">
    <source>
        <dbReference type="EMBL" id="KHN21703.1"/>
    </source>
</evidence>
<dbReference type="Proteomes" id="UP000289340">
    <property type="component" value="Chromosome 13"/>
</dbReference>
<keyword evidence="4" id="KW-1185">Reference proteome</keyword>
<reference evidence="3 4" key="2">
    <citation type="submission" date="2018-09" db="EMBL/GenBank/DDBJ databases">
        <title>A high-quality reference genome of wild soybean provides a powerful tool to mine soybean genomes.</title>
        <authorList>
            <person name="Xie M."/>
            <person name="Chung C.Y.L."/>
            <person name="Li M.-W."/>
            <person name="Wong F.-L."/>
            <person name="Chan T.-F."/>
            <person name="Lam H.-M."/>
        </authorList>
    </citation>
    <scope>NUCLEOTIDE SEQUENCE [LARGE SCALE GENOMIC DNA]</scope>
    <source>
        <strain evidence="4">cv. W05</strain>
        <tissue evidence="3">Hypocotyl of etiolated seedlings</tissue>
    </source>
</reference>
<keyword evidence="1" id="KW-1133">Transmembrane helix</keyword>
<dbReference type="AlphaFoldDB" id="A0A0B2QP87"/>
<keyword evidence="1" id="KW-0812">Transmembrane</keyword>
<proteinExistence type="predicted"/>
<dbReference type="PANTHER" id="PTHR33133:SF35">
    <property type="entry name" value="PROTEIN, PUTATIVE-RELATED"/>
    <property type="match status" value="1"/>
</dbReference>
<feature type="transmembrane region" description="Helical" evidence="1">
    <location>
        <begin position="270"/>
        <end position="295"/>
    </location>
</feature>
<feature type="transmembrane region" description="Helical" evidence="1">
    <location>
        <begin position="145"/>
        <end position="171"/>
    </location>
</feature>